<protein>
    <submittedName>
        <fullName evidence="1">Peptidoglycan glycosyltransferase</fullName>
    </submittedName>
</protein>
<accession>A0AC61RY79</accession>
<evidence type="ECO:0000313" key="1">
    <source>
        <dbReference type="EMBL" id="TGY96718.1"/>
    </source>
</evidence>
<proteinExistence type="predicted"/>
<name>A0AC61RY79_9FIRM</name>
<sequence length="962" mass="108117">MFEYIKNFTKKLIGSRLFVLSMVMIGLFAILVQRIFVLQIINGEEYMDNYTLRIQKERVTSGTRGSIYDRNGKLLAYNELSYSVTIEDNGIYESNRQKNKMLNQELNTVIHMIEDKGDAITNTFGIQKNENGVYDFNVSGQALKRFLADVYGHNKVDELKYNKRLGYNEGSATPEQVIEYLQQKFSIYVEGRDDKEKPEGEPDFYTEEEAYKIMILRYAISQNSYQRYVQTTVAQNVSDETVAVIKENSESLQGIDVVEDSIRKYVDSIYFSHIIGYTGKISQTEYDELSKENDSYTLNDVIGKSGIEQVMDQELQGTKGTEKFYADSVGRITEMIEQVDASSGMDIYLSLDADLQKAVYCMLEQELAGILYATIENIKEYDTSTGSASDIKIPIDDVYFALINNNIIDINHLSQEDAKEVERQVYGAFLSKQASVLSSLQQQFSSAAPMPYGELEEEQQMYMSYILSMLEKNEIFLSDKVDTEDEVYEGWKNDTVSLCEYLKRAISMDWIDITKFDTESRYSDSTEIYNALVNYITAELEKDREFSKRIYKYMINQEIISGTQICLLLFEQGVLQESEGDLTALQSGNLSAYNFMKDKIKNLQITPAQLALDPCTASCVMINPQTGELLACVTYPGYDTNRLANSVDSEYFASLQADLSIPQYNNATQQQTAPGSTFKPVTAAAALTEGAVSVSESIATKGEFTEINPSPKCWIYPGSTHGSINVSEAIRDSCNYFFYELGYRMSSASGVYNENKGISTIQKYAELFGLNEKTGIEIPENEPHIADEYPITSSIGQSNHNFTTTQIARYLTAVASSGKIYKLTLLDKETTSDGTLVKEFKPEIIREITEVAPVSWNAIQNGMRMVAENNKSFKDFPIAVAGKTGTAQQITTRANHALFIGYAPFDNPEIAIATRIAYGYTSANAAEVSSNILKYYFKLVDEGTLLNGQAEEIESTANGFTD</sequence>
<dbReference type="Proteomes" id="UP000304953">
    <property type="component" value="Unassembled WGS sequence"/>
</dbReference>
<dbReference type="EMBL" id="SRYA01000013">
    <property type="protein sequence ID" value="TGY96718.1"/>
    <property type="molecule type" value="Genomic_DNA"/>
</dbReference>
<comment type="caution">
    <text evidence="1">The sequence shown here is derived from an EMBL/GenBank/DDBJ whole genome shotgun (WGS) entry which is preliminary data.</text>
</comment>
<evidence type="ECO:0000313" key="2">
    <source>
        <dbReference type="Proteomes" id="UP000304953"/>
    </source>
</evidence>
<keyword evidence="2" id="KW-1185">Reference proteome</keyword>
<organism evidence="1 2">
    <name type="scientific">Petralouisia muris</name>
    <dbReference type="NCBI Taxonomy" id="3032872"/>
    <lineage>
        <taxon>Bacteria</taxon>
        <taxon>Bacillati</taxon>
        <taxon>Bacillota</taxon>
        <taxon>Clostridia</taxon>
        <taxon>Lachnospirales</taxon>
        <taxon>Lachnospiraceae</taxon>
        <taxon>Petralouisia</taxon>
    </lineage>
</organism>
<gene>
    <name evidence="1" type="ORF">E5329_08085</name>
</gene>
<reference evidence="1" key="1">
    <citation type="submission" date="2019-04" db="EMBL/GenBank/DDBJ databases">
        <title>Microbes associate with the intestines of laboratory mice.</title>
        <authorList>
            <person name="Navarre W."/>
            <person name="Wong E."/>
            <person name="Huang K."/>
            <person name="Tropini C."/>
            <person name="Ng K."/>
            <person name="Yu B."/>
        </authorList>
    </citation>
    <scope>NUCLEOTIDE SEQUENCE</scope>
    <source>
        <strain evidence="1">NM01_1-7b</strain>
    </source>
</reference>